<dbReference type="Proteomes" id="UP000325577">
    <property type="component" value="Linkage Group LG19"/>
</dbReference>
<name>A0A5J5AQ57_9ASTE</name>
<accession>A0A5J5AQ57</accession>
<keyword evidence="2" id="KW-1185">Reference proteome</keyword>
<sequence>MVEKACQVASSSRPLTGVVIRESEVDPLSSLLSRTVSLFVNSLYVPGNPITLAHSSSSGICTTTSRELPSFLSDQNAVVAAVMAVGEGVEEQVPVIEGCPSSSLLPESVLVEREDMVTRADVDLTSRLSYTYNRGGKHGRTPCSMEYGG</sequence>
<dbReference type="EMBL" id="CM018042">
    <property type="protein sequence ID" value="KAA8532389.1"/>
    <property type="molecule type" value="Genomic_DNA"/>
</dbReference>
<evidence type="ECO:0000313" key="2">
    <source>
        <dbReference type="Proteomes" id="UP000325577"/>
    </source>
</evidence>
<reference evidence="1 2" key="1">
    <citation type="submission" date="2019-09" db="EMBL/GenBank/DDBJ databases">
        <title>A chromosome-level genome assembly of the Chinese tupelo Nyssa sinensis.</title>
        <authorList>
            <person name="Yang X."/>
            <person name="Kang M."/>
            <person name="Yang Y."/>
            <person name="Xiong H."/>
            <person name="Wang M."/>
            <person name="Zhang Z."/>
            <person name="Wang Z."/>
            <person name="Wu H."/>
            <person name="Ma T."/>
            <person name="Liu J."/>
            <person name="Xi Z."/>
        </authorList>
    </citation>
    <scope>NUCLEOTIDE SEQUENCE [LARGE SCALE GENOMIC DNA]</scope>
    <source>
        <strain evidence="1">J267</strain>
        <tissue evidence="1">Leaf</tissue>
    </source>
</reference>
<gene>
    <name evidence="1" type="ORF">F0562_032442</name>
</gene>
<proteinExistence type="predicted"/>
<protein>
    <submittedName>
        <fullName evidence="1">Uncharacterized protein</fullName>
    </submittedName>
</protein>
<dbReference type="AlphaFoldDB" id="A0A5J5AQ57"/>
<organism evidence="1 2">
    <name type="scientific">Nyssa sinensis</name>
    <dbReference type="NCBI Taxonomy" id="561372"/>
    <lineage>
        <taxon>Eukaryota</taxon>
        <taxon>Viridiplantae</taxon>
        <taxon>Streptophyta</taxon>
        <taxon>Embryophyta</taxon>
        <taxon>Tracheophyta</taxon>
        <taxon>Spermatophyta</taxon>
        <taxon>Magnoliopsida</taxon>
        <taxon>eudicotyledons</taxon>
        <taxon>Gunneridae</taxon>
        <taxon>Pentapetalae</taxon>
        <taxon>asterids</taxon>
        <taxon>Cornales</taxon>
        <taxon>Nyssaceae</taxon>
        <taxon>Nyssa</taxon>
    </lineage>
</organism>
<evidence type="ECO:0000313" key="1">
    <source>
        <dbReference type="EMBL" id="KAA8532389.1"/>
    </source>
</evidence>